<dbReference type="EMBL" id="JASCZI010030421">
    <property type="protein sequence ID" value="MED6122444.1"/>
    <property type="molecule type" value="Genomic_DNA"/>
</dbReference>
<proteinExistence type="predicted"/>
<gene>
    <name evidence="2" type="ORF">PIB30_039923</name>
</gene>
<feature type="coiled-coil region" evidence="1">
    <location>
        <begin position="18"/>
        <end position="52"/>
    </location>
</feature>
<name>A0ABU6RF43_9FABA</name>
<organism evidence="2 3">
    <name type="scientific">Stylosanthes scabra</name>
    <dbReference type="NCBI Taxonomy" id="79078"/>
    <lineage>
        <taxon>Eukaryota</taxon>
        <taxon>Viridiplantae</taxon>
        <taxon>Streptophyta</taxon>
        <taxon>Embryophyta</taxon>
        <taxon>Tracheophyta</taxon>
        <taxon>Spermatophyta</taxon>
        <taxon>Magnoliopsida</taxon>
        <taxon>eudicotyledons</taxon>
        <taxon>Gunneridae</taxon>
        <taxon>Pentapetalae</taxon>
        <taxon>rosids</taxon>
        <taxon>fabids</taxon>
        <taxon>Fabales</taxon>
        <taxon>Fabaceae</taxon>
        <taxon>Papilionoideae</taxon>
        <taxon>50 kb inversion clade</taxon>
        <taxon>dalbergioids sensu lato</taxon>
        <taxon>Dalbergieae</taxon>
        <taxon>Pterocarpus clade</taxon>
        <taxon>Stylosanthes</taxon>
    </lineage>
</organism>
<keyword evidence="1" id="KW-0175">Coiled coil</keyword>
<accession>A0ABU6RF43</accession>
<evidence type="ECO:0000313" key="2">
    <source>
        <dbReference type="EMBL" id="MED6122444.1"/>
    </source>
</evidence>
<protein>
    <submittedName>
        <fullName evidence="2">Uncharacterized protein</fullName>
    </submittedName>
</protein>
<evidence type="ECO:0000256" key="1">
    <source>
        <dbReference type="SAM" id="Coils"/>
    </source>
</evidence>
<comment type="caution">
    <text evidence="2">The sequence shown here is derived from an EMBL/GenBank/DDBJ whole genome shotgun (WGS) entry which is preliminary data.</text>
</comment>
<sequence>MDSQVRKVDFAVLLREEIGTLKNQVNGLAKDKKDLESRVMELCAEKEEIELDRKNHGLEMFALGFKRAKAHAELFAPGVKFDKMDPTKVVFDGKLVDDDEVAVEGGGDHTPVA</sequence>
<reference evidence="2 3" key="1">
    <citation type="journal article" date="2023" name="Plants (Basel)">
        <title>Bridging the Gap: Combining Genomics and Transcriptomics Approaches to Understand Stylosanthes scabra, an Orphan Legume from the Brazilian Caatinga.</title>
        <authorList>
            <person name="Ferreira-Neto J.R.C."/>
            <person name="da Silva M.D."/>
            <person name="Binneck E."/>
            <person name="de Melo N.F."/>
            <person name="da Silva R.H."/>
            <person name="de Melo A.L.T.M."/>
            <person name="Pandolfi V."/>
            <person name="Bustamante F.O."/>
            <person name="Brasileiro-Vidal A.C."/>
            <person name="Benko-Iseppon A.M."/>
        </authorList>
    </citation>
    <scope>NUCLEOTIDE SEQUENCE [LARGE SCALE GENOMIC DNA]</scope>
    <source>
        <tissue evidence="2">Leaves</tissue>
    </source>
</reference>
<evidence type="ECO:0000313" key="3">
    <source>
        <dbReference type="Proteomes" id="UP001341840"/>
    </source>
</evidence>
<dbReference type="Proteomes" id="UP001341840">
    <property type="component" value="Unassembled WGS sequence"/>
</dbReference>
<keyword evidence="3" id="KW-1185">Reference proteome</keyword>